<evidence type="ECO:0000256" key="4">
    <source>
        <dbReference type="ARBA" id="ARBA00022679"/>
    </source>
</evidence>
<dbReference type="OrthoDB" id="9796330at2"/>
<keyword evidence="8" id="KW-0902">Two-component regulatory system</keyword>
<dbReference type="Pfam" id="PF00989">
    <property type="entry name" value="PAS"/>
    <property type="match status" value="1"/>
</dbReference>
<evidence type="ECO:0000256" key="3">
    <source>
        <dbReference type="ARBA" id="ARBA00022553"/>
    </source>
</evidence>
<dbReference type="SUPFAM" id="SSF55785">
    <property type="entry name" value="PYP-like sensor domain (PAS domain)"/>
    <property type="match status" value="1"/>
</dbReference>
<dbReference type="GO" id="GO:0005524">
    <property type="term" value="F:ATP binding"/>
    <property type="evidence" value="ECO:0007669"/>
    <property type="project" value="UniProtKB-KW"/>
</dbReference>
<dbReference type="PROSITE" id="PS50109">
    <property type="entry name" value="HIS_KIN"/>
    <property type="match status" value="1"/>
</dbReference>
<dbReference type="SMART" id="SM00091">
    <property type="entry name" value="PAS"/>
    <property type="match status" value="1"/>
</dbReference>
<dbReference type="CDD" id="cd00130">
    <property type="entry name" value="PAS"/>
    <property type="match status" value="1"/>
</dbReference>
<evidence type="ECO:0000313" key="11">
    <source>
        <dbReference type="EMBL" id="GAV26105.1"/>
    </source>
</evidence>
<dbReference type="SMART" id="SM00387">
    <property type="entry name" value="HATPase_c"/>
    <property type="match status" value="1"/>
</dbReference>
<comment type="caution">
    <text evidence="11">The sequence shown here is derived from an EMBL/GenBank/DDBJ whole genome shotgun (WGS) entry which is preliminary data.</text>
</comment>
<dbReference type="InterPro" id="IPR003661">
    <property type="entry name" value="HisK_dim/P_dom"/>
</dbReference>
<evidence type="ECO:0000259" key="10">
    <source>
        <dbReference type="PROSITE" id="PS50112"/>
    </source>
</evidence>
<name>A0A1L8D4J5_9THEO</name>
<dbReference type="EMBL" id="BDJL01000132">
    <property type="protein sequence ID" value="GAV26105.1"/>
    <property type="molecule type" value="Genomic_DNA"/>
</dbReference>
<reference evidence="12" key="1">
    <citation type="submission" date="2016-12" db="EMBL/GenBank/DDBJ databases">
        <title>Draft Genome Sequences od Carboxydothermus pertinax and islandicus, Hydrogenogenic Carboxydotrophic Bacteria.</title>
        <authorList>
            <person name="Fukuyama Y."/>
            <person name="Ohmae K."/>
            <person name="Yoneda Y."/>
            <person name="Yoshida T."/>
            <person name="Sako Y."/>
        </authorList>
    </citation>
    <scope>NUCLEOTIDE SEQUENCE [LARGE SCALE GENOMIC DNA]</scope>
    <source>
        <strain evidence="12">SET</strain>
    </source>
</reference>
<dbReference type="GO" id="GO:0006355">
    <property type="term" value="P:regulation of DNA-templated transcription"/>
    <property type="evidence" value="ECO:0007669"/>
    <property type="project" value="InterPro"/>
</dbReference>
<dbReference type="Proteomes" id="UP000187338">
    <property type="component" value="Unassembled WGS sequence"/>
</dbReference>
<dbReference type="Pfam" id="PF00512">
    <property type="entry name" value="HisKA"/>
    <property type="match status" value="1"/>
</dbReference>
<organism evidence="11 12">
    <name type="scientific">Carboxydothermus islandicus</name>
    <dbReference type="NCBI Taxonomy" id="661089"/>
    <lineage>
        <taxon>Bacteria</taxon>
        <taxon>Bacillati</taxon>
        <taxon>Bacillota</taxon>
        <taxon>Clostridia</taxon>
        <taxon>Thermoanaerobacterales</taxon>
        <taxon>Thermoanaerobacteraceae</taxon>
        <taxon>Carboxydothermus</taxon>
    </lineage>
</organism>
<evidence type="ECO:0000256" key="6">
    <source>
        <dbReference type="ARBA" id="ARBA00022777"/>
    </source>
</evidence>
<gene>
    <name evidence="11" type="ORF">ciss_20380</name>
</gene>
<dbReference type="InterPro" id="IPR004358">
    <property type="entry name" value="Sig_transdc_His_kin-like_C"/>
</dbReference>
<dbReference type="STRING" id="661089.ciss_20380"/>
<dbReference type="AlphaFoldDB" id="A0A1L8D4J5"/>
<feature type="domain" description="Histidine kinase" evidence="9">
    <location>
        <begin position="182"/>
        <end position="391"/>
    </location>
</feature>
<dbReference type="Gene3D" id="1.10.287.130">
    <property type="match status" value="1"/>
</dbReference>
<dbReference type="Gene3D" id="3.30.450.20">
    <property type="entry name" value="PAS domain"/>
    <property type="match status" value="1"/>
</dbReference>
<dbReference type="InterPro" id="IPR005467">
    <property type="entry name" value="His_kinase_dom"/>
</dbReference>
<evidence type="ECO:0000256" key="2">
    <source>
        <dbReference type="ARBA" id="ARBA00012438"/>
    </source>
</evidence>
<evidence type="ECO:0000256" key="5">
    <source>
        <dbReference type="ARBA" id="ARBA00022741"/>
    </source>
</evidence>
<dbReference type="SUPFAM" id="SSF47384">
    <property type="entry name" value="Homodimeric domain of signal transducing histidine kinase"/>
    <property type="match status" value="1"/>
</dbReference>
<dbReference type="CDD" id="cd00082">
    <property type="entry name" value="HisKA"/>
    <property type="match status" value="1"/>
</dbReference>
<proteinExistence type="predicted"/>
<dbReference type="InterPro" id="IPR013767">
    <property type="entry name" value="PAS_fold"/>
</dbReference>
<dbReference type="CDD" id="cd00075">
    <property type="entry name" value="HATPase"/>
    <property type="match status" value="1"/>
</dbReference>
<keyword evidence="7" id="KW-0067">ATP-binding</keyword>
<dbReference type="InterPro" id="IPR000014">
    <property type="entry name" value="PAS"/>
</dbReference>
<dbReference type="InterPro" id="IPR036097">
    <property type="entry name" value="HisK_dim/P_sf"/>
</dbReference>
<comment type="catalytic activity">
    <reaction evidence="1">
        <text>ATP + protein L-histidine = ADP + protein N-phospho-L-histidine.</text>
        <dbReference type="EC" id="2.7.13.3"/>
    </reaction>
</comment>
<keyword evidence="12" id="KW-1185">Reference proteome</keyword>
<dbReference type="Gene3D" id="3.30.565.10">
    <property type="entry name" value="Histidine kinase-like ATPase, C-terminal domain"/>
    <property type="match status" value="1"/>
</dbReference>
<dbReference type="InterPro" id="IPR003594">
    <property type="entry name" value="HATPase_dom"/>
</dbReference>
<dbReference type="PANTHER" id="PTHR43065:SF10">
    <property type="entry name" value="PEROXIDE STRESS-ACTIVATED HISTIDINE KINASE MAK3"/>
    <property type="match status" value="1"/>
</dbReference>
<dbReference type="InterPro" id="IPR035965">
    <property type="entry name" value="PAS-like_dom_sf"/>
</dbReference>
<dbReference type="PANTHER" id="PTHR43065">
    <property type="entry name" value="SENSOR HISTIDINE KINASE"/>
    <property type="match status" value="1"/>
</dbReference>
<protein>
    <recommendedName>
        <fullName evidence="2">histidine kinase</fullName>
        <ecNumber evidence="2">2.7.13.3</ecNumber>
    </recommendedName>
</protein>
<dbReference type="Pfam" id="PF02518">
    <property type="entry name" value="HATPase_c"/>
    <property type="match status" value="1"/>
</dbReference>
<dbReference type="SMART" id="SM00388">
    <property type="entry name" value="HisKA"/>
    <property type="match status" value="1"/>
</dbReference>
<dbReference type="EC" id="2.7.13.3" evidence="2"/>
<evidence type="ECO:0000256" key="8">
    <source>
        <dbReference type="ARBA" id="ARBA00023012"/>
    </source>
</evidence>
<feature type="domain" description="PAS" evidence="10">
    <location>
        <begin position="52"/>
        <end position="90"/>
    </location>
</feature>
<dbReference type="RefSeq" id="WP_075866275.1">
    <property type="nucleotide sequence ID" value="NZ_BDJL01000132.1"/>
</dbReference>
<accession>A0A1L8D4J5</accession>
<evidence type="ECO:0000313" key="12">
    <source>
        <dbReference type="Proteomes" id="UP000187338"/>
    </source>
</evidence>
<dbReference type="GO" id="GO:0000155">
    <property type="term" value="F:phosphorelay sensor kinase activity"/>
    <property type="evidence" value="ECO:0007669"/>
    <property type="project" value="InterPro"/>
</dbReference>
<evidence type="ECO:0000259" key="9">
    <source>
        <dbReference type="PROSITE" id="PS50109"/>
    </source>
</evidence>
<dbReference type="PROSITE" id="PS50112">
    <property type="entry name" value="PAS"/>
    <property type="match status" value="1"/>
</dbReference>
<evidence type="ECO:0000256" key="1">
    <source>
        <dbReference type="ARBA" id="ARBA00000085"/>
    </source>
</evidence>
<dbReference type="SUPFAM" id="SSF55874">
    <property type="entry name" value="ATPase domain of HSP90 chaperone/DNA topoisomerase II/histidine kinase"/>
    <property type="match status" value="1"/>
</dbReference>
<sequence length="404" mass="45692">MIFCFLVIILIALVVVFHNKLFYSISITLDKKNKLLPILLRFKKLTYLYYLILNDSPNVIIAVDREKKVVFFNSRAEEVFEIKKEEVLGKDYESFLQKHNIMGRSILLDSLKYQKVFEIENYPVKIGNQEKRFWGKSYPLFNPKGEVIGAVLVLWDTRGKHLLTSELINQEKFSVVKTIAAGTAHEIRNPLTTVKGFIQLLGQDKIKDPDSKVFLNTILQEIDRIEKIISELLILANDKGLKKAFLNLNRLVEKAVENFAPVAYLNNISIIKNLASDLPLILGDEGSLYLAITSILNNALEALEKNGVINIETFYEKEKNRVGLRISDNGPGIPEELQLKVFEPFFTTKANGTGLGLALCYRMVEEHEGEIRVYNNSTGGATFEITLPLPLENAHTQNSANCAG</sequence>
<dbReference type="InterPro" id="IPR036890">
    <property type="entry name" value="HATPase_C_sf"/>
</dbReference>
<keyword evidence="5" id="KW-0547">Nucleotide-binding</keyword>
<keyword evidence="6 11" id="KW-0418">Kinase</keyword>
<keyword evidence="3" id="KW-0597">Phosphoprotein</keyword>
<evidence type="ECO:0000256" key="7">
    <source>
        <dbReference type="ARBA" id="ARBA00022840"/>
    </source>
</evidence>
<dbReference type="NCBIfam" id="TIGR00229">
    <property type="entry name" value="sensory_box"/>
    <property type="match status" value="1"/>
</dbReference>
<dbReference type="PRINTS" id="PR00344">
    <property type="entry name" value="BCTRLSENSOR"/>
</dbReference>
<keyword evidence="4" id="KW-0808">Transferase</keyword>